<evidence type="ECO:0000256" key="1">
    <source>
        <dbReference type="SAM" id="MobiDB-lite"/>
    </source>
</evidence>
<reference evidence="2 3" key="1">
    <citation type="submission" date="2024-11" db="EMBL/GenBank/DDBJ databases">
        <title>A near-complete genome assembly of Cinchona calisaya.</title>
        <authorList>
            <person name="Lian D.C."/>
            <person name="Zhao X.W."/>
            <person name="Wei L."/>
        </authorList>
    </citation>
    <scope>NUCLEOTIDE SEQUENCE [LARGE SCALE GENOMIC DNA]</scope>
    <source>
        <tissue evidence="2">Nenye</tissue>
    </source>
</reference>
<evidence type="ECO:0000313" key="2">
    <source>
        <dbReference type="EMBL" id="KAL3509245.1"/>
    </source>
</evidence>
<feature type="compositionally biased region" description="Acidic residues" evidence="1">
    <location>
        <begin position="371"/>
        <end position="394"/>
    </location>
</feature>
<gene>
    <name evidence="2" type="ORF">ACH5RR_028646</name>
</gene>
<sequence>MVPKRPNKRKKGKGNLKKQQAIEKKLNTLLENLNPVPFIPSKTVDFTKHEKLLKRLGLWDFFHIEFDRIIRIDLVAELIVNYDPKLRCSYVNEFRIAVNRADLARAFKLPVKKEKCGNLMVSDGVDLDSEALSEESISFIEGFVSNWVLLHEDTWMMPTEVLTWTKAIKDGHPEKVDWAGLFWFMVEKELMKGEQLVDCYYASHLQYLIKSQREEAMMRKPEEVVSKEEQDTVDLDAEEVVVRDEQDRVELDVGEVALKEQDKGELDAEVKEEEDGGNEVGDVKTHAVNEDQEQKNDVFKGPNVELTLGQDVGEKDKLKDAEMMDVEECNKEQEGEEQGQWLLDGKTNVGEHFLQRCNVEDASGFGGFEESKEEGDELDGDEEEGEEEEAEDGYDVGPNDDSLEGDGLTGNFLHAMETSQIPFGSQEHLHEDSVDLVDDRNALQQMAAGGPSFYGNNGKREIDHEHDISHHALNGSNKRLRIDGPWDPKPMDFGTCMEQMQHLMHRARFMYAEKEQAQEQANMNHQILLNELQKRDDVIEHLHRSKCEEIQKRDAEMYRLQRELYLMGNLLEDYRKALKLTNKAFADYRQKFQLPEEPIYKDAGPGGVMLTTAEIEKQGLEREEEFRMNCLILEQKAKEAEDAYAIQFGDYLDKVIWLDKRLQNVENSFKELFLKPRVLDTEEKVMEIEEGVVETEERVIETEERVVETEDEVVETEEKVVETEDEVVETEDKVMETEDDEVVKTDGKVVETSECPPSG</sequence>
<dbReference type="Proteomes" id="UP001630127">
    <property type="component" value="Unassembled WGS sequence"/>
</dbReference>
<proteinExistence type="predicted"/>
<feature type="compositionally biased region" description="Basic and acidic residues" evidence="1">
    <location>
        <begin position="260"/>
        <end position="269"/>
    </location>
</feature>
<accession>A0ABD2YTB5</accession>
<dbReference type="AlphaFoldDB" id="A0ABD2YTB5"/>
<dbReference type="EMBL" id="JBJUIK010000012">
    <property type="protein sequence ID" value="KAL3509245.1"/>
    <property type="molecule type" value="Genomic_DNA"/>
</dbReference>
<protein>
    <submittedName>
        <fullName evidence="2">Uncharacterized protein</fullName>
    </submittedName>
</protein>
<evidence type="ECO:0000313" key="3">
    <source>
        <dbReference type="Proteomes" id="UP001630127"/>
    </source>
</evidence>
<feature type="region of interest" description="Disordered" evidence="1">
    <location>
        <begin position="712"/>
        <end position="759"/>
    </location>
</feature>
<feature type="region of interest" description="Disordered" evidence="1">
    <location>
        <begin position="363"/>
        <end position="407"/>
    </location>
</feature>
<name>A0ABD2YTB5_9GENT</name>
<organism evidence="2 3">
    <name type="scientific">Cinchona calisaya</name>
    <dbReference type="NCBI Taxonomy" id="153742"/>
    <lineage>
        <taxon>Eukaryota</taxon>
        <taxon>Viridiplantae</taxon>
        <taxon>Streptophyta</taxon>
        <taxon>Embryophyta</taxon>
        <taxon>Tracheophyta</taxon>
        <taxon>Spermatophyta</taxon>
        <taxon>Magnoliopsida</taxon>
        <taxon>eudicotyledons</taxon>
        <taxon>Gunneridae</taxon>
        <taxon>Pentapetalae</taxon>
        <taxon>asterids</taxon>
        <taxon>lamiids</taxon>
        <taxon>Gentianales</taxon>
        <taxon>Rubiaceae</taxon>
        <taxon>Cinchonoideae</taxon>
        <taxon>Cinchoneae</taxon>
        <taxon>Cinchona</taxon>
    </lineage>
</organism>
<keyword evidence="3" id="KW-1185">Reference proteome</keyword>
<dbReference type="PANTHER" id="PTHR35120">
    <property type="entry name" value="HISTONE ACETYLTRANSFERASE KAT6B-LIKE"/>
    <property type="match status" value="1"/>
</dbReference>
<feature type="compositionally biased region" description="Basic and acidic residues" evidence="1">
    <location>
        <begin position="730"/>
        <end position="751"/>
    </location>
</feature>
<dbReference type="PANTHER" id="PTHR35120:SF2">
    <property type="entry name" value="AMINOTRANSFERASE-LIKE PLANT MOBILE DOMAIN-CONTAINING PROTEIN"/>
    <property type="match status" value="1"/>
</dbReference>
<feature type="region of interest" description="Disordered" evidence="1">
    <location>
        <begin position="260"/>
        <end position="317"/>
    </location>
</feature>
<feature type="compositionally biased region" description="Basic and acidic residues" evidence="1">
    <location>
        <begin position="281"/>
        <end position="298"/>
    </location>
</feature>
<comment type="caution">
    <text evidence="2">The sequence shown here is derived from an EMBL/GenBank/DDBJ whole genome shotgun (WGS) entry which is preliminary data.</text>
</comment>